<organism evidence="1">
    <name type="scientific">Mesotoga infera</name>
    <dbReference type="NCBI Taxonomy" id="1236046"/>
    <lineage>
        <taxon>Bacteria</taxon>
        <taxon>Thermotogati</taxon>
        <taxon>Thermotogota</taxon>
        <taxon>Thermotogae</taxon>
        <taxon>Kosmotogales</taxon>
        <taxon>Kosmotogaceae</taxon>
        <taxon>Mesotoga</taxon>
    </lineage>
</organism>
<dbReference type="Proteomes" id="UP000886198">
    <property type="component" value="Unassembled WGS sequence"/>
</dbReference>
<proteinExistence type="predicted"/>
<reference evidence="1" key="1">
    <citation type="journal article" date="2020" name="mSystems">
        <title>Genome- and Community-Level Interaction Insights into Carbon Utilization and Element Cycling Functions of Hydrothermarchaeota in Hydrothermal Sediment.</title>
        <authorList>
            <person name="Zhou Z."/>
            <person name="Liu Y."/>
            <person name="Xu W."/>
            <person name="Pan J."/>
            <person name="Luo Z.H."/>
            <person name="Li M."/>
        </authorList>
    </citation>
    <scope>NUCLEOTIDE SEQUENCE [LARGE SCALE GENOMIC DNA]</scope>
    <source>
        <strain evidence="1">SpSt-1179</strain>
    </source>
</reference>
<name>A0A7C1GSQ5_9BACT</name>
<protein>
    <submittedName>
        <fullName evidence="1">Uncharacterized protein</fullName>
    </submittedName>
</protein>
<dbReference type="AlphaFoldDB" id="A0A7C1GSQ5"/>
<gene>
    <name evidence="1" type="ORF">ENN47_03795</name>
</gene>
<accession>A0A7C1GSQ5</accession>
<sequence length="83" mass="9441">MNLSKWKTVNPGKELEDIIYEISNEIVRELGLELDITMKVTLEFSGSTEMDCAHELIQMILNAKGFKLADVESDTNKMTISFE</sequence>
<evidence type="ECO:0000313" key="1">
    <source>
        <dbReference type="EMBL" id="HDP77303.1"/>
    </source>
</evidence>
<dbReference type="EMBL" id="DSBT01000108">
    <property type="protein sequence ID" value="HDP77303.1"/>
    <property type="molecule type" value="Genomic_DNA"/>
</dbReference>
<comment type="caution">
    <text evidence="1">The sequence shown here is derived from an EMBL/GenBank/DDBJ whole genome shotgun (WGS) entry which is preliminary data.</text>
</comment>